<dbReference type="InterPro" id="IPR027417">
    <property type="entry name" value="P-loop_NTPase"/>
</dbReference>
<feature type="domain" description="Nephrocystin 3-like N-terminal" evidence="3">
    <location>
        <begin position="54"/>
        <end position="136"/>
    </location>
</feature>
<evidence type="ECO:0000256" key="2">
    <source>
        <dbReference type="SAM" id="MobiDB-lite"/>
    </source>
</evidence>
<keyword evidence="1" id="KW-0677">Repeat</keyword>
<dbReference type="Pfam" id="PF25053">
    <property type="entry name" value="DUF7791"/>
    <property type="match status" value="1"/>
</dbReference>
<protein>
    <submittedName>
        <fullName evidence="5">Uncharacterized protein</fullName>
    </submittedName>
</protein>
<dbReference type="OrthoDB" id="443402at2759"/>
<dbReference type="InterPro" id="IPR056693">
    <property type="entry name" value="DUF7791"/>
</dbReference>
<dbReference type="SUPFAM" id="SSF52540">
    <property type="entry name" value="P-loop containing nucleoside triphosphate hydrolases"/>
    <property type="match status" value="1"/>
</dbReference>
<feature type="region of interest" description="Disordered" evidence="2">
    <location>
        <begin position="408"/>
        <end position="432"/>
    </location>
</feature>
<sequence length="576" mass="66521">MDGEKRRVRVELALLKSLRFPEMNHRYERVAEAHEQTFLWAFRDPRPYEKPWDNFVEWLSERNGIYWIQGKAASGKSTLMRFIWHNDLTQCNLKLWSRDSQLVEAAFFFWNSGVPEERLQLGLLRSLLFNSLAQLQKAFARLIECASRQLKMCFFIDGLDEYEGDPEEIAQYFKDLSLVSENTKFCLSSRPWPIFQDIYQDTPGLRVQDMTRDDIKLYIEDKLERSRSMQELRDEDPEGSLGLIEELVSKADSVFLWVVLVVKSLISGLRNGDGIVHLRRRLKAIPADLQHLYDHILDSIDPFDEEEASQMIQIFRLSGHDIDLATLERALRTMDYRTVINMEFVVAHNIDYKASKYNASLKRMNSQLNSRCMGLLEALNPTLAIMTDTISEHLFIYHSRISCISNGQNKRKRNEGQHFAPPPPRFRPSEGLDGGFYHSEETALNIPPTASFAIHDDPNGNLSPFGEDTSCETELLKIFYLHRTVRDYLEQPKVWKGLLDKTRPTAFDPFAALLIAYIMELKILGISSKGYLRGKYIVNKVDSLNIPAFELCISLKLELNEILTSLWGLALWSGCS</sequence>
<dbReference type="Gene3D" id="3.40.50.300">
    <property type="entry name" value="P-loop containing nucleotide triphosphate hydrolases"/>
    <property type="match status" value="1"/>
</dbReference>
<name>A0A1L7XPQ0_9HELO</name>
<evidence type="ECO:0000313" key="6">
    <source>
        <dbReference type="Proteomes" id="UP000184330"/>
    </source>
</evidence>
<evidence type="ECO:0000259" key="4">
    <source>
        <dbReference type="Pfam" id="PF25053"/>
    </source>
</evidence>
<organism evidence="5 6">
    <name type="scientific">Phialocephala subalpina</name>
    <dbReference type="NCBI Taxonomy" id="576137"/>
    <lineage>
        <taxon>Eukaryota</taxon>
        <taxon>Fungi</taxon>
        <taxon>Dikarya</taxon>
        <taxon>Ascomycota</taxon>
        <taxon>Pezizomycotina</taxon>
        <taxon>Leotiomycetes</taxon>
        <taxon>Helotiales</taxon>
        <taxon>Mollisiaceae</taxon>
        <taxon>Phialocephala</taxon>
        <taxon>Phialocephala fortinii species complex</taxon>
    </lineage>
</organism>
<evidence type="ECO:0000256" key="1">
    <source>
        <dbReference type="ARBA" id="ARBA00022737"/>
    </source>
</evidence>
<accession>A0A1L7XPQ0</accession>
<dbReference type="PANTHER" id="PTHR10039:SF5">
    <property type="entry name" value="NACHT DOMAIN-CONTAINING PROTEIN"/>
    <property type="match status" value="1"/>
</dbReference>
<dbReference type="PANTHER" id="PTHR10039">
    <property type="entry name" value="AMELOGENIN"/>
    <property type="match status" value="1"/>
</dbReference>
<evidence type="ECO:0000259" key="3">
    <source>
        <dbReference type="Pfam" id="PF24883"/>
    </source>
</evidence>
<dbReference type="AlphaFoldDB" id="A0A1L7XPQ0"/>
<feature type="domain" description="DUF7791" evidence="4">
    <location>
        <begin position="299"/>
        <end position="527"/>
    </location>
</feature>
<dbReference type="InterPro" id="IPR056884">
    <property type="entry name" value="NPHP3-like_N"/>
</dbReference>
<dbReference type="STRING" id="576137.A0A1L7XPQ0"/>
<dbReference type="Proteomes" id="UP000184330">
    <property type="component" value="Unassembled WGS sequence"/>
</dbReference>
<evidence type="ECO:0000313" key="5">
    <source>
        <dbReference type="EMBL" id="CZR66947.1"/>
    </source>
</evidence>
<dbReference type="EMBL" id="FJOG01000040">
    <property type="protein sequence ID" value="CZR66947.1"/>
    <property type="molecule type" value="Genomic_DNA"/>
</dbReference>
<proteinExistence type="predicted"/>
<keyword evidence="6" id="KW-1185">Reference proteome</keyword>
<gene>
    <name evidence="5" type="ORF">PAC_16847</name>
</gene>
<dbReference type="Pfam" id="PF24883">
    <property type="entry name" value="NPHP3_N"/>
    <property type="match status" value="1"/>
</dbReference>
<reference evidence="5 6" key="1">
    <citation type="submission" date="2016-03" db="EMBL/GenBank/DDBJ databases">
        <authorList>
            <person name="Ploux O."/>
        </authorList>
    </citation>
    <scope>NUCLEOTIDE SEQUENCE [LARGE SCALE GENOMIC DNA]</scope>
    <source>
        <strain evidence="5 6">UAMH 11012</strain>
    </source>
</reference>